<dbReference type="Proteomes" id="UP001612741">
    <property type="component" value="Unassembled WGS sequence"/>
</dbReference>
<feature type="transmembrane region" description="Helical" evidence="1">
    <location>
        <begin position="23"/>
        <end position="41"/>
    </location>
</feature>
<evidence type="ECO:0000313" key="2">
    <source>
        <dbReference type="EMBL" id="MFI6501167.1"/>
    </source>
</evidence>
<evidence type="ECO:0000256" key="1">
    <source>
        <dbReference type="SAM" id="Phobius"/>
    </source>
</evidence>
<reference evidence="2 3" key="1">
    <citation type="submission" date="2024-10" db="EMBL/GenBank/DDBJ databases">
        <title>The Natural Products Discovery Center: Release of the First 8490 Sequenced Strains for Exploring Actinobacteria Biosynthetic Diversity.</title>
        <authorList>
            <person name="Kalkreuter E."/>
            <person name="Kautsar S.A."/>
            <person name="Yang D."/>
            <person name="Bader C.D."/>
            <person name="Teijaro C.N."/>
            <person name="Fluegel L."/>
            <person name="Davis C.M."/>
            <person name="Simpson J.R."/>
            <person name="Lauterbach L."/>
            <person name="Steele A.D."/>
            <person name="Gui C."/>
            <person name="Meng S."/>
            <person name="Li G."/>
            <person name="Viehrig K."/>
            <person name="Ye F."/>
            <person name="Su P."/>
            <person name="Kiefer A.F."/>
            <person name="Nichols A."/>
            <person name="Cepeda A.J."/>
            <person name="Yan W."/>
            <person name="Fan B."/>
            <person name="Jiang Y."/>
            <person name="Adhikari A."/>
            <person name="Zheng C.-J."/>
            <person name="Schuster L."/>
            <person name="Cowan T.M."/>
            <person name="Smanski M.J."/>
            <person name="Chevrette M.G."/>
            <person name="De Carvalho L.P.S."/>
            <person name="Shen B."/>
        </authorList>
    </citation>
    <scope>NUCLEOTIDE SEQUENCE [LARGE SCALE GENOMIC DNA]</scope>
    <source>
        <strain evidence="2 3">NPDC050545</strain>
    </source>
</reference>
<dbReference type="RefSeq" id="WP_397085512.1">
    <property type="nucleotide sequence ID" value="NZ_JBITGY010000007.1"/>
</dbReference>
<dbReference type="EMBL" id="JBITGY010000007">
    <property type="protein sequence ID" value="MFI6501167.1"/>
    <property type="molecule type" value="Genomic_DNA"/>
</dbReference>
<evidence type="ECO:0000313" key="3">
    <source>
        <dbReference type="Proteomes" id="UP001612741"/>
    </source>
</evidence>
<dbReference type="Pfam" id="PF19870">
    <property type="entry name" value="DUF6343"/>
    <property type="match status" value="1"/>
</dbReference>
<proteinExistence type="predicted"/>
<feature type="transmembrane region" description="Helical" evidence="1">
    <location>
        <begin position="53"/>
        <end position="72"/>
    </location>
</feature>
<accession>A0ABW7YZM8</accession>
<keyword evidence="1" id="KW-1133">Transmembrane helix</keyword>
<protein>
    <submittedName>
        <fullName evidence="2">DUF6343 family protein</fullName>
    </submittedName>
</protein>
<organism evidence="2 3">
    <name type="scientific">Nonomuraea typhae</name>
    <dbReference type="NCBI Taxonomy" id="2603600"/>
    <lineage>
        <taxon>Bacteria</taxon>
        <taxon>Bacillati</taxon>
        <taxon>Actinomycetota</taxon>
        <taxon>Actinomycetes</taxon>
        <taxon>Streptosporangiales</taxon>
        <taxon>Streptosporangiaceae</taxon>
        <taxon>Nonomuraea</taxon>
    </lineage>
</organism>
<sequence>MWLRDREGTEPVNARSPVRLRRVLSVIALVAGVALAAFFAWRAKVTGEEVWSWEAVIAAAVALVAAGDIMLLRRRK</sequence>
<comment type="caution">
    <text evidence="2">The sequence shown here is derived from an EMBL/GenBank/DDBJ whole genome shotgun (WGS) entry which is preliminary data.</text>
</comment>
<keyword evidence="1" id="KW-0812">Transmembrane</keyword>
<keyword evidence="3" id="KW-1185">Reference proteome</keyword>
<name>A0ABW7YZM8_9ACTN</name>
<keyword evidence="1" id="KW-0472">Membrane</keyword>
<gene>
    <name evidence="2" type="ORF">ACIBG2_27575</name>
</gene>
<dbReference type="InterPro" id="IPR045924">
    <property type="entry name" value="DUF6343"/>
</dbReference>